<feature type="region of interest" description="Disordered" evidence="1">
    <location>
        <begin position="225"/>
        <end position="249"/>
    </location>
</feature>
<evidence type="ECO:0000256" key="1">
    <source>
        <dbReference type="SAM" id="MobiDB-lite"/>
    </source>
</evidence>
<gene>
    <name evidence="2" type="ORF">K458DRAFT_108395</name>
</gene>
<dbReference type="Proteomes" id="UP000799291">
    <property type="component" value="Unassembled WGS sequence"/>
</dbReference>
<dbReference type="AlphaFoldDB" id="A0A6G1IQH1"/>
<feature type="compositionally biased region" description="Polar residues" evidence="1">
    <location>
        <begin position="237"/>
        <end position="247"/>
    </location>
</feature>
<reference evidence="2" key="1">
    <citation type="journal article" date="2020" name="Stud. Mycol.">
        <title>101 Dothideomycetes genomes: a test case for predicting lifestyles and emergence of pathogens.</title>
        <authorList>
            <person name="Haridas S."/>
            <person name="Albert R."/>
            <person name="Binder M."/>
            <person name="Bloem J."/>
            <person name="Labutti K."/>
            <person name="Salamov A."/>
            <person name="Andreopoulos B."/>
            <person name="Baker S."/>
            <person name="Barry K."/>
            <person name="Bills G."/>
            <person name="Bluhm B."/>
            <person name="Cannon C."/>
            <person name="Castanera R."/>
            <person name="Culley D."/>
            <person name="Daum C."/>
            <person name="Ezra D."/>
            <person name="Gonzalez J."/>
            <person name="Henrissat B."/>
            <person name="Kuo A."/>
            <person name="Liang C."/>
            <person name="Lipzen A."/>
            <person name="Lutzoni F."/>
            <person name="Magnuson J."/>
            <person name="Mondo S."/>
            <person name="Nolan M."/>
            <person name="Ohm R."/>
            <person name="Pangilinan J."/>
            <person name="Park H.-J."/>
            <person name="Ramirez L."/>
            <person name="Alfaro M."/>
            <person name="Sun H."/>
            <person name="Tritt A."/>
            <person name="Yoshinaga Y."/>
            <person name="Zwiers L.-H."/>
            <person name="Turgeon B."/>
            <person name="Goodwin S."/>
            <person name="Spatafora J."/>
            <person name="Crous P."/>
            <person name="Grigoriev I."/>
        </authorList>
    </citation>
    <scope>NUCLEOTIDE SEQUENCE</scope>
    <source>
        <strain evidence="2">CBS 122367</strain>
    </source>
</reference>
<feature type="compositionally biased region" description="Low complexity" evidence="1">
    <location>
        <begin position="10"/>
        <end position="23"/>
    </location>
</feature>
<name>A0A6G1IQH1_9PLEO</name>
<keyword evidence="3" id="KW-1185">Reference proteome</keyword>
<accession>A0A6G1IQH1</accession>
<feature type="region of interest" description="Disordered" evidence="1">
    <location>
        <begin position="282"/>
        <end position="302"/>
    </location>
</feature>
<protein>
    <submittedName>
        <fullName evidence="2">Uncharacterized protein</fullName>
    </submittedName>
</protein>
<feature type="compositionally biased region" description="Low complexity" evidence="1">
    <location>
        <begin position="143"/>
        <end position="156"/>
    </location>
</feature>
<evidence type="ECO:0000313" key="3">
    <source>
        <dbReference type="Proteomes" id="UP000799291"/>
    </source>
</evidence>
<proteinExistence type="predicted"/>
<feature type="compositionally biased region" description="Basic and acidic residues" evidence="1">
    <location>
        <begin position="66"/>
        <end position="78"/>
    </location>
</feature>
<evidence type="ECO:0000313" key="2">
    <source>
        <dbReference type="EMBL" id="KAF2680191.1"/>
    </source>
</evidence>
<feature type="region of interest" description="Disordered" evidence="1">
    <location>
        <begin position="124"/>
        <end position="156"/>
    </location>
</feature>
<feature type="region of interest" description="Disordered" evidence="1">
    <location>
        <begin position="1"/>
        <end position="104"/>
    </location>
</feature>
<dbReference type="EMBL" id="MU005598">
    <property type="protein sequence ID" value="KAF2680191.1"/>
    <property type="molecule type" value="Genomic_DNA"/>
</dbReference>
<organism evidence="2 3">
    <name type="scientific">Lentithecium fluviatile CBS 122367</name>
    <dbReference type="NCBI Taxonomy" id="1168545"/>
    <lineage>
        <taxon>Eukaryota</taxon>
        <taxon>Fungi</taxon>
        <taxon>Dikarya</taxon>
        <taxon>Ascomycota</taxon>
        <taxon>Pezizomycotina</taxon>
        <taxon>Dothideomycetes</taxon>
        <taxon>Pleosporomycetidae</taxon>
        <taxon>Pleosporales</taxon>
        <taxon>Massarineae</taxon>
        <taxon>Lentitheciaceae</taxon>
        <taxon>Lentithecium</taxon>
    </lineage>
</organism>
<sequence length="371" mass="40885">MVTHTRKRPAAATARSSITSTSSRRNRGEPARITPIAPKTRIPFADTSSSGDDNEVVLPPRRKRAHSDPPEDTHDMFHGPKPVFSSFQTKPWNKPKTRLPRRRETDLRLSFVMDELMGGTKKIRPSLANADGHPVPPILPVGSTSSSLSLPSSPETPLIVKSTSVASTRKINAVRATSARTHLASDEGISMSFYKKTPKKKLANIPEHSSFGSQSTRRSFRAPGAFQSFGSVPKPSFRSSRLGNTDTAGGALVNEDVDMLDSQSSPYMPQVAGKKHGYGFSYSDSSDDEEGETVDPNGKVIRTPIINPNTSFRDLVVMRDVARNWSYTQPSVLPCTHAKLEYVPLGKICLLTRCRIWTGFVRRHVYWAADK</sequence>